<reference evidence="2" key="1">
    <citation type="journal article" date="2015" name="Nature">
        <title>Complex archaea that bridge the gap between prokaryotes and eukaryotes.</title>
        <authorList>
            <person name="Spang A."/>
            <person name="Saw J.H."/>
            <person name="Jorgensen S.L."/>
            <person name="Zaremba-Niedzwiedzka K."/>
            <person name="Martijn J."/>
            <person name="Lind A.E."/>
            <person name="van Eijk R."/>
            <person name="Schleper C."/>
            <person name="Guy L."/>
            <person name="Ettema T.J."/>
        </authorList>
    </citation>
    <scope>NUCLEOTIDE SEQUENCE</scope>
</reference>
<keyword evidence="1" id="KW-1133">Transmembrane helix</keyword>
<keyword evidence="1" id="KW-0812">Transmembrane</keyword>
<protein>
    <submittedName>
        <fullName evidence="2">Uncharacterized protein</fullName>
    </submittedName>
</protein>
<evidence type="ECO:0000256" key="1">
    <source>
        <dbReference type="SAM" id="Phobius"/>
    </source>
</evidence>
<feature type="transmembrane region" description="Helical" evidence="1">
    <location>
        <begin position="99"/>
        <end position="117"/>
    </location>
</feature>
<comment type="caution">
    <text evidence="2">The sequence shown here is derived from an EMBL/GenBank/DDBJ whole genome shotgun (WGS) entry which is preliminary data.</text>
</comment>
<proteinExistence type="predicted"/>
<organism evidence="2">
    <name type="scientific">marine sediment metagenome</name>
    <dbReference type="NCBI Taxonomy" id="412755"/>
    <lineage>
        <taxon>unclassified sequences</taxon>
        <taxon>metagenomes</taxon>
        <taxon>ecological metagenomes</taxon>
    </lineage>
</organism>
<gene>
    <name evidence="2" type="ORF">LCGC14_0223530</name>
</gene>
<dbReference type="EMBL" id="LAZR01000107">
    <property type="protein sequence ID" value="KKN90770.1"/>
    <property type="molecule type" value="Genomic_DNA"/>
</dbReference>
<keyword evidence="1" id="KW-0472">Membrane</keyword>
<evidence type="ECO:0000313" key="2">
    <source>
        <dbReference type="EMBL" id="KKN90770.1"/>
    </source>
</evidence>
<name>A0A0F9UC87_9ZZZZ</name>
<dbReference type="AlphaFoldDB" id="A0A0F9UC87"/>
<accession>A0A0F9UC87</accession>
<sequence length="119" mass="13892">MNKTNVIETPDFIYVMINNFPPYKKPIVVDKEKGIIKHRGIDGDYIKTNYVKYPTKHYTKEYVEKYISPQYEDCPKCNIGELITDDTKSMNTLSFKNSAPLLFFVGAIAVPLLYRFLKR</sequence>